<dbReference type="GO" id="GO:0003700">
    <property type="term" value="F:DNA-binding transcription factor activity"/>
    <property type="evidence" value="ECO:0007669"/>
    <property type="project" value="InterPro"/>
</dbReference>
<keyword evidence="2" id="KW-0808">Transferase</keyword>
<dbReference type="Proteomes" id="UP000236546">
    <property type="component" value="Unassembled WGS sequence"/>
</dbReference>
<dbReference type="InterPro" id="IPR018060">
    <property type="entry name" value="HTH_AraC"/>
</dbReference>
<dbReference type="SUPFAM" id="SSF57884">
    <property type="entry name" value="Ada DNA repair protein, N-terminal domain (N-Ada 10)"/>
    <property type="match status" value="1"/>
</dbReference>
<evidence type="ECO:0000256" key="1">
    <source>
        <dbReference type="ARBA" id="ARBA00001947"/>
    </source>
</evidence>
<dbReference type="GO" id="GO:0032259">
    <property type="term" value="P:methylation"/>
    <property type="evidence" value="ECO:0007669"/>
    <property type="project" value="UniProtKB-KW"/>
</dbReference>
<dbReference type="InterPro" id="IPR035451">
    <property type="entry name" value="Ada-like_dom_sf"/>
</dbReference>
<dbReference type="GO" id="GO:0006281">
    <property type="term" value="P:DNA repair"/>
    <property type="evidence" value="ECO:0007669"/>
    <property type="project" value="InterPro"/>
</dbReference>
<dbReference type="AlphaFoldDB" id="A0A2K0TGR2"/>
<evidence type="ECO:0000313" key="8">
    <source>
        <dbReference type="Proteomes" id="UP000236546"/>
    </source>
</evidence>
<evidence type="ECO:0000256" key="5">
    <source>
        <dbReference type="ARBA" id="ARBA00023163"/>
    </source>
</evidence>
<keyword evidence="3" id="KW-0805">Transcription regulation</keyword>
<dbReference type="Gene3D" id="1.10.10.60">
    <property type="entry name" value="Homeodomain-like"/>
    <property type="match status" value="1"/>
</dbReference>
<dbReference type="InterPro" id="IPR009057">
    <property type="entry name" value="Homeodomain-like_sf"/>
</dbReference>
<dbReference type="GO" id="GO:0008270">
    <property type="term" value="F:zinc ion binding"/>
    <property type="evidence" value="ECO:0007669"/>
    <property type="project" value="InterPro"/>
</dbReference>
<reference evidence="7 8" key="1">
    <citation type="submission" date="2017-02" db="EMBL/GenBank/DDBJ databases">
        <title>Genomes of Trichoderma spp. with biocontrol activity.</title>
        <authorList>
            <person name="Gardiner D."/>
            <person name="Kazan K."/>
            <person name="Vos C."/>
            <person name="Harvey P."/>
        </authorList>
    </citation>
    <scope>NUCLEOTIDE SEQUENCE [LARGE SCALE GENOMIC DNA]</scope>
    <source>
        <strain evidence="7 8">A5MH</strain>
    </source>
</reference>
<dbReference type="GO" id="GO:0043565">
    <property type="term" value="F:sequence-specific DNA binding"/>
    <property type="evidence" value="ECO:0007669"/>
    <property type="project" value="InterPro"/>
</dbReference>
<dbReference type="Pfam" id="PF02805">
    <property type="entry name" value="Ada_Zn_binding"/>
    <property type="match status" value="1"/>
</dbReference>
<feature type="domain" description="HTH araC/xylS-type" evidence="6">
    <location>
        <begin position="100"/>
        <end position="159"/>
    </location>
</feature>
<keyword evidence="4" id="KW-0010">Activator</keyword>
<dbReference type="InterPro" id="IPR004026">
    <property type="entry name" value="Ada_DNA_repair_Zn-bd"/>
</dbReference>
<sequence length="241" mass="26852">MEKYAATNIAMPALQMPVFRDDDTKWQAVQSRDPGADGFFVYGVRTTKVFCRPTCKARLARRANVRFYATGDEAKKNGFRACKRCKPEVLGLMPEEAAVQKIRAFVRDHQPAAGADRGSGETQSLSQMAKKTGLSKWHFHRVFKKCVGVTPVEYLKRLRDGPAGWSPETESDGLSWTDQLDLTGLDMDFDFDFGFLNDPLLVADQNTSTQSSSTSTTVSQSDCSPLTFDDLLVWPESNTTE</sequence>
<keyword evidence="2" id="KW-0489">Methyltransferase</keyword>
<evidence type="ECO:0000313" key="7">
    <source>
        <dbReference type="EMBL" id="PNP44700.1"/>
    </source>
</evidence>
<name>A0A2K0TGR2_9HYPO</name>
<keyword evidence="5" id="KW-0804">Transcription</keyword>
<dbReference type="Gene3D" id="3.40.10.10">
    <property type="entry name" value="DNA Methylphosphotriester Repair Domain"/>
    <property type="match status" value="1"/>
</dbReference>
<dbReference type="GO" id="GO:0008168">
    <property type="term" value="F:methyltransferase activity"/>
    <property type="evidence" value="ECO:0007669"/>
    <property type="project" value="UniProtKB-KW"/>
</dbReference>
<comment type="caution">
    <text evidence="7">The sequence shown here is derived from an EMBL/GenBank/DDBJ whole genome shotgun (WGS) entry which is preliminary data.</text>
</comment>
<evidence type="ECO:0000256" key="3">
    <source>
        <dbReference type="ARBA" id="ARBA00023015"/>
    </source>
</evidence>
<dbReference type="SUPFAM" id="SSF46689">
    <property type="entry name" value="Homeodomain-like"/>
    <property type="match status" value="1"/>
</dbReference>
<evidence type="ECO:0000256" key="2">
    <source>
        <dbReference type="ARBA" id="ARBA00022603"/>
    </source>
</evidence>
<accession>A0A2K0TGR2</accession>
<evidence type="ECO:0000256" key="4">
    <source>
        <dbReference type="ARBA" id="ARBA00023159"/>
    </source>
</evidence>
<evidence type="ECO:0000259" key="6">
    <source>
        <dbReference type="PROSITE" id="PS01124"/>
    </source>
</evidence>
<dbReference type="PROSITE" id="PS01124">
    <property type="entry name" value="HTH_ARAC_FAMILY_2"/>
    <property type="match status" value="1"/>
</dbReference>
<organism evidence="7 8">
    <name type="scientific">Trichoderma gamsii</name>
    <dbReference type="NCBI Taxonomy" id="398673"/>
    <lineage>
        <taxon>Eukaryota</taxon>
        <taxon>Fungi</taxon>
        <taxon>Dikarya</taxon>
        <taxon>Ascomycota</taxon>
        <taxon>Pezizomycotina</taxon>
        <taxon>Sordariomycetes</taxon>
        <taxon>Hypocreomycetidae</taxon>
        <taxon>Hypocreales</taxon>
        <taxon>Hypocreaceae</taxon>
        <taxon>Trichoderma</taxon>
    </lineage>
</organism>
<dbReference type="OrthoDB" id="2447880at2759"/>
<protein>
    <recommendedName>
        <fullName evidence="6">HTH araC/xylS-type domain-containing protein</fullName>
    </recommendedName>
</protein>
<dbReference type="EMBL" id="MTYH01000028">
    <property type="protein sequence ID" value="PNP44700.1"/>
    <property type="molecule type" value="Genomic_DNA"/>
</dbReference>
<proteinExistence type="predicted"/>
<comment type="cofactor">
    <cofactor evidence="1">
        <name>Zn(2+)</name>
        <dbReference type="ChEBI" id="CHEBI:29105"/>
    </cofactor>
</comment>
<gene>
    <name evidence="7" type="ORF">TGAMA5MH_03507</name>
</gene>